<protein>
    <submittedName>
        <fullName evidence="3">Enoyl-CoA hydratase</fullName>
    </submittedName>
</protein>
<evidence type="ECO:0000256" key="2">
    <source>
        <dbReference type="RuleBase" id="RU003707"/>
    </source>
</evidence>
<evidence type="ECO:0000313" key="4">
    <source>
        <dbReference type="Proteomes" id="UP000460318"/>
    </source>
</evidence>
<dbReference type="AlphaFoldDB" id="A0A7X3IL19"/>
<dbReference type="Proteomes" id="UP000460318">
    <property type="component" value="Unassembled WGS sequence"/>
</dbReference>
<dbReference type="NCBIfam" id="NF005496">
    <property type="entry name" value="PRK07110.1"/>
    <property type="match status" value="1"/>
</dbReference>
<dbReference type="EMBL" id="WUBI01000002">
    <property type="protein sequence ID" value="MWV45361.1"/>
    <property type="molecule type" value="Genomic_DNA"/>
</dbReference>
<dbReference type="InterPro" id="IPR001753">
    <property type="entry name" value="Enoyl-CoA_hydra/iso"/>
</dbReference>
<dbReference type="PANTHER" id="PTHR11941:SF133">
    <property type="entry name" value="1,2-EPOXYPHENYLACETYL-COA ISOMERASE"/>
    <property type="match status" value="1"/>
</dbReference>
<accession>A0A7X3IL19</accession>
<dbReference type="InterPro" id="IPR029045">
    <property type="entry name" value="ClpP/crotonase-like_dom_sf"/>
</dbReference>
<dbReference type="Gene3D" id="3.90.226.10">
    <property type="entry name" value="2-enoyl-CoA Hydratase, Chain A, domain 1"/>
    <property type="match status" value="1"/>
</dbReference>
<dbReference type="SUPFAM" id="SSF52096">
    <property type="entry name" value="ClpP/crotonase"/>
    <property type="match status" value="1"/>
</dbReference>
<dbReference type="CDD" id="cd06558">
    <property type="entry name" value="crotonase-like"/>
    <property type="match status" value="1"/>
</dbReference>
<evidence type="ECO:0000313" key="3">
    <source>
        <dbReference type="EMBL" id="MWV45361.1"/>
    </source>
</evidence>
<proteinExistence type="inferred from homology"/>
<dbReference type="GO" id="GO:0003824">
    <property type="term" value="F:catalytic activity"/>
    <property type="evidence" value="ECO:0007669"/>
    <property type="project" value="InterPro"/>
</dbReference>
<dbReference type="PANTHER" id="PTHR11941">
    <property type="entry name" value="ENOYL-COA HYDRATASE-RELATED"/>
    <property type="match status" value="1"/>
</dbReference>
<dbReference type="Gene3D" id="6.20.390.20">
    <property type="match status" value="1"/>
</dbReference>
<dbReference type="PROSITE" id="PS00166">
    <property type="entry name" value="ENOYL_COA_HYDRATASE"/>
    <property type="match status" value="1"/>
</dbReference>
<organism evidence="3 4">
    <name type="scientific">Paenibacillus dendrobii</name>
    <dbReference type="NCBI Taxonomy" id="2691084"/>
    <lineage>
        <taxon>Bacteria</taxon>
        <taxon>Bacillati</taxon>
        <taxon>Bacillota</taxon>
        <taxon>Bacilli</taxon>
        <taxon>Bacillales</taxon>
        <taxon>Paenibacillaceae</taxon>
        <taxon>Paenibacillus</taxon>
    </lineage>
</organism>
<keyword evidence="4" id="KW-1185">Reference proteome</keyword>
<comment type="similarity">
    <text evidence="1 2">Belongs to the enoyl-CoA hydratase/isomerase family.</text>
</comment>
<sequence>MTESVVQVIEVEPGIIQVTMQDRVHKNTFSKALLQGLIEAFQMIQANDQYKVVILTGYDNYFASGGTKEVLLSIQEGKSKFTDGGDTNVYSLALDCPIPVISAMQGHGIGGGFVMGLFADFVILSRESIYTTNFMKYGFTPGMGATYILPKKLGISLAEEFLIRAGNYRGAELEKRGIPFPVLPRDQVMEHAYTLAREINEKPRISLMTLKKHLVASLREELPGVIEQEVAMHEMTFHQTEVKERIMSLFGQ</sequence>
<dbReference type="GO" id="GO:0006635">
    <property type="term" value="P:fatty acid beta-oxidation"/>
    <property type="evidence" value="ECO:0007669"/>
    <property type="project" value="TreeGrafter"/>
</dbReference>
<comment type="caution">
    <text evidence="3">The sequence shown here is derived from an EMBL/GenBank/DDBJ whole genome shotgun (WGS) entry which is preliminary data.</text>
</comment>
<gene>
    <name evidence="3" type="ORF">GRF59_17200</name>
</gene>
<evidence type="ECO:0000256" key="1">
    <source>
        <dbReference type="ARBA" id="ARBA00005254"/>
    </source>
</evidence>
<name>A0A7X3IL19_9BACL</name>
<dbReference type="Pfam" id="PF00378">
    <property type="entry name" value="ECH_1"/>
    <property type="match status" value="1"/>
</dbReference>
<dbReference type="InterPro" id="IPR018376">
    <property type="entry name" value="Enoyl-CoA_hyd/isom_CS"/>
</dbReference>
<dbReference type="RefSeq" id="WP_160498921.1">
    <property type="nucleotide sequence ID" value="NZ_WUBI01000002.1"/>
</dbReference>
<reference evidence="3 4" key="1">
    <citation type="submission" date="2019-12" db="EMBL/GenBank/DDBJ databases">
        <title>Paenibacillus sp. nov., an endophytic bacterium isolated from the stem of Dendrobium.</title>
        <authorList>
            <person name="Zhao R."/>
        </authorList>
    </citation>
    <scope>NUCLEOTIDE SEQUENCE [LARGE SCALE GENOMIC DNA]</scope>
    <source>
        <strain evidence="3 4">HJL G12</strain>
    </source>
</reference>